<keyword evidence="28" id="KW-1185">Reference proteome</keyword>
<evidence type="ECO:0000313" key="11">
    <source>
        <dbReference type="EMBL" id="MDC7956695.1"/>
    </source>
</evidence>
<reference evidence="12" key="3">
    <citation type="journal article" date="2018" name="Nature">
        <title>Human gut bacteria contain acquired interbacterial defence systems.</title>
        <authorList>
            <person name="Ross B.D."/>
            <person name="Verster A.J."/>
            <person name="Radey M.C."/>
            <person name="Schmidtke D.T."/>
            <person name="Pope C.E."/>
            <person name="Hoffman L.R."/>
            <person name="Hajjar A."/>
            <person name="Peterson S.B."/>
            <person name="Borenstein E."/>
            <person name="Mougous J."/>
        </authorList>
    </citation>
    <scope>NUCLEOTIDE SEQUENCE</scope>
    <source>
        <strain evidence="12">3725 D1 iv</strain>
    </source>
</reference>
<dbReference type="Gene3D" id="3.40.30.10">
    <property type="entry name" value="Glutaredoxin"/>
    <property type="match status" value="1"/>
</dbReference>
<dbReference type="InterPro" id="IPR036249">
    <property type="entry name" value="Thioredoxin-like_sf"/>
</dbReference>
<evidence type="ECO:0000313" key="2">
    <source>
        <dbReference type="EMBL" id="KAA3802301.1"/>
    </source>
</evidence>
<dbReference type="Proteomes" id="UP000323717">
    <property type="component" value="Unassembled WGS sequence"/>
</dbReference>
<proteinExistence type="predicted"/>
<dbReference type="EMBL" id="JAQQPO010000001">
    <property type="protein sequence ID" value="MDC7956695.1"/>
    <property type="molecule type" value="Genomic_DNA"/>
</dbReference>
<evidence type="ECO:0000313" key="8">
    <source>
        <dbReference type="EMBL" id="KAB1328028.1"/>
    </source>
</evidence>
<name>A0A139LL15_BACOV</name>
<dbReference type="Proteomes" id="UP001215078">
    <property type="component" value="Unassembled WGS sequence"/>
</dbReference>
<dbReference type="Proteomes" id="UP000365824">
    <property type="component" value="Unassembled WGS sequence"/>
</dbReference>
<gene>
    <name evidence="14" type="ORF">DW206_14340</name>
    <name evidence="13" type="ORF">DWX70_16065</name>
    <name evidence="12" type="ORF">DYI28_00270</name>
    <name evidence="8" type="ORF">F3B53_08615</name>
    <name evidence="6" type="ORF">F3B90_16190</name>
    <name evidence="7" type="ORF">F3B98_20485</name>
    <name evidence="5" type="ORF">F3D66_10365</name>
    <name evidence="4" type="ORF">F3D71_25640</name>
    <name evidence="3" type="ORF">F3F25_22980</name>
    <name evidence="2" type="ORF">F3F51_19320</name>
    <name evidence="9" type="ORF">PO240_07860</name>
    <name evidence="10" type="ORF">PO382_07605</name>
    <name evidence="11" type="ORF">PQ628_00550</name>
    <name evidence="15" type="ORF">SAMN05192581_102252</name>
    <name evidence="16" type="ORF">SAMN05192582_11012</name>
</gene>
<organism evidence="2 27">
    <name type="scientific">Bacteroides ovatus</name>
    <dbReference type="NCBI Taxonomy" id="28116"/>
    <lineage>
        <taxon>Bacteria</taxon>
        <taxon>Pseudomonadati</taxon>
        <taxon>Bacteroidota</taxon>
        <taxon>Bacteroidia</taxon>
        <taxon>Bacteroidales</taxon>
        <taxon>Bacteroidaceae</taxon>
        <taxon>Bacteroides</taxon>
    </lineage>
</organism>
<evidence type="ECO:0000313" key="13">
    <source>
        <dbReference type="EMBL" id="RGS82181.1"/>
    </source>
</evidence>
<evidence type="ECO:0000313" key="20">
    <source>
        <dbReference type="Proteomes" id="UP000283329"/>
    </source>
</evidence>
<evidence type="ECO:0000313" key="26">
    <source>
        <dbReference type="Proteomes" id="UP000435985"/>
    </source>
</evidence>
<feature type="domain" description="Thioredoxin" evidence="1">
    <location>
        <begin position="6"/>
        <end position="95"/>
    </location>
</feature>
<dbReference type="Proteomes" id="UP000424805">
    <property type="component" value="Unassembled WGS sequence"/>
</dbReference>
<dbReference type="EMBL" id="VWLE01000582">
    <property type="protein sequence ID" value="KAA3937781.1"/>
    <property type="molecule type" value="Genomic_DNA"/>
</dbReference>
<protein>
    <submittedName>
        <fullName evidence="13 15">Thioredoxin</fullName>
    </submittedName>
    <submittedName>
        <fullName evidence="2">Thioredoxin family protein</fullName>
    </submittedName>
</protein>
<evidence type="ECO:0000313" key="10">
    <source>
        <dbReference type="EMBL" id="MDC2742089.1"/>
    </source>
</evidence>
<dbReference type="EMBL" id="VWLX01000015">
    <property type="protein sequence ID" value="KAA3802301.1"/>
    <property type="molecule type" value="Genomic_DNA"/>
</dbReference>
<dbReference type="CDD" id="cd02947">
    <property type="entry name" value="TRX_family"/>
    <property type="match status" value="1"/>
</dbReference>
<dbReference type="Proteomes" id="UP000181870">
    <property type="component" value="Unassembled WGS sequence"/>
</dbReference>
<dbReference type="PATRIC" id="fig|28116.10.peg.586"/>
<reference evidence="21" key="2">
    <citation type="journal article" date="2018" name="J. Anim. Genet.">
        <title>Acquired interbacterial defense systems protect against interspecies antagonism in the human gut microbiome.</title>
        <authorList>
            <person name="Ross B.D."/>
            <person name="Verster A.J."/>
            <person name="Radey M.C."/>
            <person name="Schmidtke D.T."/>
            <person name="Pope C.E."/>
            <person name="Hoffman L.R."/>
            <person name="Hajjar A."/>
            <person name="Peterson S.B."/>
            <person name="Borenstein E."/>
            <person name="Mougous J."/>
        </authorList>
    </citation>
    <scope>NUCLEOTIDE SEQUENCE [LARGE SCALE GENOMIC DNA]</scope>
    <source>
        <strain evidence="21">3725 D1 iv</strain>
    </source>
</reference>
<dbReference type="GO" id="GO:0005829">
    <property type="term" value="C:cytosol"/>
    <property type="evidence" value="ECO:0007669"/>
    <property type="project" value="TreeGrafter"/>
</dbReference>
<dbReference type="EMBL" id="CP041395">
    <property type="protein sequence ID" value="QDM07276.1"/>
    <property type="molecule type" value="Genomic_DNA"/>
</dbReference>
<dbReference type="PANTHER" id="PTHR45663:SF11">
    <property type="entry name" value="GEO12009P1"/>
    <property type="match status" value="1"/>
</dbReference>
<dbReference type="EMBL" id="VWFO01000031">
    <property type="protein sequence ID" value="KAA4662137.1"/>
    <property type="molecule type" value="Genomic_DNA"/>
</dbReference>
<dbReference type="EMBL" id="FMYE01000022">
    <property type="protein sequence ID" value="SDB77465.1"/>
    <property type="molecule type" value="Genomic_DNA"/>
</dbReference>
<dbReference type="Proteomes" id="UP000266492">
    <property type="component" value="Unassembled WGS sequence"/>
</dbReference>
<accession>A0A139LL15</accession>
<reference evidence="19 20" key="4">
    <citation type="submission" date="2018-08" db="EMBL/GenBank/DDBJ databases">
        <title>A genome reference for cultivated species of the human gut microbiota.</title>
        <authorList>
            <person name="Zou Y."/>
            <person name="Xue W."/>
            <person name="Luo G."/>
        </authorList>
    </citation>
    <scope>NUCLEOTIDE SEQUENCE [LARGE SCALE GENOMIC DNA]</scope>
    <source>
        <strain evidence="13 19">AF20-9LB</strain>
        <strain evidence="14 20">AM17-48</strain>
    </source>
</reference>
<dbReference type="EMBL" id="VWFC01000007">
    <property type="protein sequence ID" value="KAB1328028.1"/>
    <property type="molecule type" value="Genomic_DNA"/>
</dbReference>
<sequence>MNIEKQLETAVKTNHLVLVVFYADWSPHYEWIGPVLRTYEKRTVELIRVNAEENRTIADAHNVETVPAFLLLHKGHELWRQVGELTVGELKEVLDDFQ</sequence>
<dbReference type="EMBL" id="QRJR01000011">
    <property type="protein sequence ID" value="RHH45094.1"/>
    <property type="molecule type" value="Genomic_DNA"/>
</dbReference>
<dbReference type="EMBL" id="VWKB01000012">
    <property type="protein sequence ID" value="KAA4099643.1"/>
    <property type="molecule type" value="Genomic_DNA"/>
</dbReference>
<dbReference type="Proteomes" id="UP000318823">
    <property type="component" value="Chromosome"/>
</dbReference>
<dbReference type="STRING" id="28116.Bovatus_01199"/>
<dbReference type="KEGG" id="boa:Bovatus_01199"/>
<dbReference type="GO" id="GO:0045454">
    <property type="term" value="P:cell redox homeostasis"/>
    <property type="evidence" value="ECO:0007669"/>
    <property type="project" value="TreeGrafter"/>
</dbReference>
<evidence type="ECO:0000259" key="1">
    <source>
        <dbReference type="Pfam" id="PF00085"/>
    </source>
</evidence>
<dbReference type="GeneID" id="29452630"/>
<evidence type="ECO:0000313" key="15">
    <source>
        <dbReference type="EMBL" id="SDB77465.1"/>
    </source>
</evidence>
<evidence type="ECO:0000313" key="19">
    <source>
        <dbReference type="Proteomes" id="UP000266492"/>
    </source>
</evidence>
<reference evidence="17 18" key="1">
    <citation type="submission" date="2016-10" db="EMBL/GenBank/DDBJ databases">
        <authorList>
            <person name="de Groot N.N."/>
        </authorList>
    </citation>
    <scope>NUCLEOTIDE SEQUENCE [LARGE SCALE GENOMIC DNA]</scope>
    <source>
        <strain evidence="15 18">NLAE-zl-C500</strain>
        <strain evidence="16 17">NLAE-zl-C57</strain>
    </source>
</reference>
<dbReference type="Proteomes" id="UP000375690">
    <property type="component" value="Unassembled WGS sequence"/>
</dbReference>
<reference evidence="22 23" key="5">
    <citation type="journal article" date="2019" name="Nat. Med.">
        <title>A library of human gut bacterial isolates paired with longitudinal multiomics data enables mechanistic microbiome research.</title>
        <authorList>
            <person name="Poyet M."/>
            <person name="Groussin M."/>
            <person name="Gibbons S.M."/>
            <person name="Avila-Pacheco J."/>
            <person name="Jiang X."/>
            <person name="Kearney S.M."/>
            <person name="Perrotta A.R."/>
            <person name="Berdy B."/>
            <person name="Zhao S."/>
            <person name="Lieberman T.D."/>
            <person name="Swanson P.K."/>
            <person name="Smith M."/>
            <person name="Roesemann S."/>
            <person name="Alexander J.E."/>
            <person name="Rich S.A."/>
            <person name="Livny J."/>
            <person name="Vlamakis H."/>
            <person name="Clish C."/>
            <person name="Bullock K."/>
            <person name="Deik A."/>
            <person name="Scott J."/>
            <person name="Pierce K.A."/>
            <person name="Xavier R.J."/>
            <person name="Alm E.J."/>
        </authorList>
    </citation>
    <scope>NUCLEOTIDE SEQUENCE [LARGE SCALE GENOMIC DNA]</scope>
    <source>
        <strain evidence="5 28">BIOML-A134</strain>
        <strain evidence="7 26">BIOML-A14</strain>
        <strain evidence="6 25">BIOML-A15</strain>
        <strain evidence="3 23">BIOML-A160</strain>
        <strain evidence="4 22">BIOML-A163</strain>
        <strain evidence="2 27">BIOML-A183</strain>
        <strain evidence="8 24">BIOML-A2</strain>
    </source>
</reference>
<dbReference type="Proteomes" id="UP000283329">
    <property type="component" value="Unassembled WGS sequence"/>
</dbReference>
<evidence type="ECO:0000313" key="7">
    <source>
        <dbReference type="EMBL" id="KAA4662137.1"/>
    </source>
</evidence>
<dbReference type="AlphaFoldDB" id="A0A139LL15"/>
<dbReference type="EMBL" id="QRVZ01000013">
    <property type="protein sequence ID" value="RGS82181.1"/>
    <property type="molecule type" value="Genomic_DNA"/>
</dbReference>
<evidence type="ECO:0000313" key="17">
    <source>
        <dbReference type="Proteomes" id="UP000181870"/>
    </source>
</evidence>
<dbReference type="Proteomes" id="UP001214017">
    <property type="component" value="Unassembled WGS sequence"/>
</dbReference>
<evidence type="ECO:0000313" key="25">
    <source>
        <dbReference type="Proteomes" id="UP000424805"/>
    </source>
</evidence>
<evidence type="ECO:0000313" key="23">
    <source>
        <dbReference type="Proteomes" id="UP000365824"/>
    </source>
</evidence>
<dbReference type="Pfam" id="PF00085">
    <property type="entry name" value="Thioredoxin"/>
    <property type="match status" value="1"/>
</dbReference>
<dbReference type="EMBL" id="VWLB01000049">
    <property type="protein sequence ID" value="KAA3924006.1"/>
    <property type="molecule type" value="Genomic_DNA"/>
</dbReference>
<evidence type="ECO:0000313" key="16">
    <source>
        <dbReference type="EMBL" id="SDI98820.1"/>
    </source>
</evidence>
<dbReference type="InterPro" id="IPR013766">
    <property type="entry name" value="Thioredoxin_domain"/>
</dbReference>
<evidence type="ECO:0000313" key="24">
    <source>
        <dbReference type="Proteomes" id="UP000375690"/>
    </source>
</evidence>
<evidence type="ECO:0000313" key="21">
    <source>
        <dbReference type="Proteomes" id="UP000318823"/>
    </source>
</evidence>
<dbReference type="GO" id="GO:0015035">
    <property type="term" value="F:protein-disulfide reductase activity"/>
    <property type="evidence" value="ECO:0007669"/>
    <property type="project" value="TreeGrafter"/>
</dbReference>
<dbReference type="Proteomes" id="UP000460135">
    <property type="component" value="Unassembled WGS sequence"/>
</dbReference>
<dbReference type="EMBL" id="JAQNZF010000008">
    <property type="protein sequence ID" value="MDC2742089.1"/>
    <property type="molecule type" value="Genomic_DNA"/>
</dbReference>
<evidence type="ECO:0000313" key="18">
    <source>
        <dbReference type="Proteomes" id="UP000183670"/>
    </source>
</evidence>
<reference evidence="9" key="7">
    <citation type="submission" date="2022-10" db="EMBL/GenBank/DDBJ databases">
        <title>Human gut microbiome strain richness.</title>
        <authorList>
            <person name="Chen-Liaw A."/>
        </authorList>
    </citation>
    <scope>NUCLEOTIDE SEQUENCE</scope>
    <source>
        <strain evidence="10">BSD2780120875st1_E1_BSD2780120875_150330</strain>
        <strain evidence="9">F7_m1001271B151109d0_201107</strain>
        <strain evidence="11">RTP21484st1_H8_RTP21484_190118</strain>
    </source>
</reference>
<evidence type="ECO:0000313" key="22">
    <source>
        <dbReference type="Proteomes" id="UP000323717"/>
    </source>
</evidence>
<dbReference type="EMBL" id="VWFP01000016">
    <property type="protein sequence ID" value="KAA4625146.1"/>
    <property type="molecule type" value="Genomic_DNA"/>
</dbReference>
<reference evidence="12" key="6">
    <citation type="submission" date="2019-07" db="EMBL/GenBank/DDBJ databases">
        <authorList>
            <person name="Ross B.D."/>
            <person name="Verster A.J."/>
            <person name="Radey M.C."/>
            <person name="Schmidtke D.T."/>
            <person name="Pope C.E."/>
            <person name="Hoffman L.R."/>
            <person name="Hajjar A."/>
            <person name="Peterson S.B."/>
            <person name="Borenstein E."/>
            <person name="Mougous J.D."/>
        </authorList>
    </citation>
    <scope>NUCLEOTIDE SEQUENCE</scope>
    <source>
        <strain evidence="12">3725 D1 iv</strain>
    </source>
</reference>
<evidence type="ECO:0000313" key="12">
    <source>
        <dbReference type="EMBL" id="QDM07276.1"/>
    </source>
</evidence>
<evidence type="ECO:0000313" key="3">
    <source>
        <dbReference type="EMBL" id="KAA3924006.1"/>
    </source>
</evidence>
<dbReference type="EMBL" id="FNDO01000101">
    <property type="protein sequence ID" value="SDI98820.1"/>
    <property type="molecule type" value="Genomic_DNA"/>
</dbReference>
<evidence type="ECO:0000313" key="6">
    <source>
        <dbReference type="EMBL" id="KAA4625146.1"/>
    </source>
</evidence>
<dbReference type="RefSeq" id="WP_004300083.1">
    <property type="nucleotide sequence ID" value="NZ_BAABYJ010000001.1"/>
</dbReference>
<evidence type="ECO:0000313" key="14">
    <source>
        <dbReference type="EMBL" id="RHH45094.1"/>
    </source>
</evidence>
<dbReference type="Proteomes" id="UP000473905">
    <property type="component" value="Unassembled WGS sequence"/>
</dbReference>
<dbReference type="EMBL" id="JAQNWR010000004">
    <property type="protein sequence ID" value="MDC2407783.1"/>
    <property type="molecule type" value="Genomic_DNA"/>
</dbReference>
<evidence type="ECO:0000313" key="4">
    <source>
        <dbReference type="EMBL" id="KAA3937781.1"/>
    </source>
</evidence>
<dbReference type="PANTHER" id="PTHR45663">
    <property type="entry name" value="GEO12009P1"/>
    <property type="match status" value="1"/>
</dbReference>
<dbReference type="SUPFAM" id="SSF52833">
    <property type="entry name" value="Thioredoxin-like"/>
    <property type="match status" value="1"/>
</dbReference>
<evidence type="ECO:0000313" key="27">
    <source>
        <dbReference type="Proteomes" id="UP000460135"/>
    </source>
</evidence>
<dbReference type="Proteomes" id="UP000435985">
    <property type="component" value="Unassembled WGS sequence"/>
</dbReference>
<evidence type="ECO:0000313" key="28">
    <source>
        <dbReference type="Proteomes" id="UP000473905"/>
    </source>
</evidence>
<dbReference type="Proteomes" id="UP001219389">
    <property type="component" value="Unassembled WGS sequence"/>
</dbReference>
<evidence type="ECO:0000313" key="5">
    <source>
        <dbReference type="EMBL" id="KAA4099643.1"/>
    </source>
</evidence>
<evidence type="ECO:0000313" key="9">
    <source>
        <dbReference type="EMBL" id="MDC2407783.1"/>
    </source>
</evidence>
<dbReference type="Proteomes" id="UP000183670">
    <property type="component" value="Unassembled WGS sequence"/>
</dbReference>